<protein>
    <submittedName>
        <fullName evidence="1">Uncharacterized protein</fullName>
    </submittedName>
</protein>
<evidence type="ECO:0000313" key="1">
    <source>
        <dbReference type="EMBL" id="AUW46001.1"/>
    </source>
</evidence>
<dbReference type="AlphaFoldDB" id="A0A2K9ZD87"/>
<reference evidence="1 2" key="1">
    <citation type="submission" date="2017-11" db="EMBL/GenBank/DDBJ databases">
        <title>Complete genome of Rhizobium leguminosarum Norway, an ineffective micro-symbiont.</title>
        <authorList>
            <person name="Hoffrichter A."/>
            <person name="Liang J."/>
            <person name="Brachmann A."/>
            <person name="Marin M."/>
        </authorList>
    </citation>
    <scope>NUCLEOTIDE SEQUENCE [LARGE SCALE GENOMIC DNA]</scope>
    <source>
        <strain evidence="1 2">Norway</strain>
        <plasmid evidence="2">Plasmid prln1</plasmid>
    </source>
</reference>
<dbReference type="Proteomes" id="UP000238523">
    <property type="component" value="Plasmid pRLN1"/>
</dbReference>
<geneLocation type="plasmid" evidence="2">
    <name>prln1</name>
</geneLocation>
<organism evidence="1 2">
    <name type="scientific">Rhizobium leguminosarum</name>
    <dbReference type="NCBI Taxonomy" id="384"/>
    <lineage>
        <taxon>Bacteria</taxon>
        <taxon>Pseudomonadati</taxon>
        <taxon>Pseudomonadota</taxon>
        <taxon>Alphaproteobacteria</taxon>
        <taxon>Hyphomicrobiales</taxon>
        <taxon>Rhizobiaceae</taxon>
        <taxon>Rhizobium/Agrobacterium group</taxon>
        <taxon>Rhizobium</taxon>
    </lineage>
</organism>
<dbReference type="EMBL" id="CP025013">
    <property type="protein sequence ID" value="AUW46001.1"/>
    <property type="molecule type" value="Genomic_DNA"/>
</dbReference>
<keyword evidence="1" id="KW-0614">Plasmid</keyword>
<evidence type="ECO:0000313" key="2">
    <source>
        <dbReference type="Proteomes" id="UP000238523"/>
    </source>
</evidence>
<accession>A0A2K9ZD87</accession>
<proteinExistence type="predicted"/>
<sequence length="50" mass="5399">MAELLAARLELNTVQRYLMLIGVAGECSTRAFATAEVAYLLLTTDVLALV</sequence>
<name>A0A2K9ZD87_RHILE</name>
<gene>
    <name evidence="1" type="ORF">CUJ84_pRLN1000540</name>
</gene>